<sequence>MVWANSISLAATQEITIVFFSSGYLDVSVLRVRPINGTMSST</sequence>
<protein>
    <submittedName>
        <fullName evidence="1">Uncharacterized protein</fullName>
    </submittedName>
</protein>
<dbReference type="AlphaFoldDB" id="E0XRD6"/>
<accession>E0XRD6</accession>
<reference evidence="1" key="1">
    <citation type="journal article" date="2011" name="Environ. Microbiol.">
        <title>Time-series analyses of Monterey Bay coastal microbial picoplankton using a 'genome proxy' microarray.</title>
        <authorList>
            <person name="Rich V.I."/>
            <person name="Pham V.D."/>
            <person name="Eppley J."/>
            <person name="Shi Y."/>
            <person name="DeLong E.F."/>
        </authorList>
    </citation>
    <scope>NUCLEOTIDE SEQUENCE</scope>
</reference>
<organism evidence="1">
    <name type="scientific">uncultured Sphingobacteriales bacterium HF0010_19H17</name>
    <dbReference type="NCBI Taxonomy" id="710990"/>
    <lineage>
        <taxon>Bacteria</taxon>
        <taxon>Pseudomonadati</taxon>
        <taxon>Bacteroidota</taxon>
        <taxon>Sphingobacteriia</taxon>
        <taxon>Sphingobacteriales</taxon>
        <taxon>environmental samples</taxon>
    </lineage>
</organism>
<proteinExistence type="predicted"/>
<name>E0XRD6_9SPHI</name>
<evidence type="ECO:0000313" key="1">
    <source>
        <dbReference type="EMBL" id="ADI16977.1"/>
    </source>
</evidence>
<dbReference type="EMBL" id="GU474851">
    <property type="protein sequence ID" value="ADI16977.1"/>
    <property type="molecule type" value="Genomic_DNA"/>
</dbReference>